<keyword evidence="18" id="KW-0418">Kinase</keyword>
<dbReference type="EMBL" id="CP001896">
    <property type="protein sequence ID" value="ADC62797.1"/>
    <property type="molecule type" value="Genomic_DNA"/>
</dbReference>
<dbReference type="SMART" id="SM00387">
    <property type="entry name" value="HATPase_c"/>
    <property type="match status" value="1"/>
</dbReference>
<keyword evidence="8" id="KW-0067">ATP-binding</keyword>
<keyword evidence="7" id="KW-0547">Nucleotide-binding</keyword>
<dbReference type="KEGG" id="alv:Alvin_1873"/>
<evidence type="ECO:0000256" key="5">
    <source>
        <dbReference type="ARBA" id="ARBA00022553"/>
    </source>
</evidence>
<evidence type="ECO:0000256" key="4">
    <source>
        <dbReference type="ARBA" id="ARBA00022475"/>
    </source>
</evidence>
<dbReference type="InterPro" id="IPR036097">
    <property type="entry name" value="HisK_dim/P_sf"/>
</dbReference>
<dbReference type="NCBIfam" id="TIGR00229">
    <property type="entry name" value="sensory_box"/>
    <property type="match status" value="1"/>
</dbReference>
<comment type="catalytic activity">
    <reaction evidence="1">
        <text>ATP + protein L-histidine = ADP + protein N-phospho-L-histidine.</text>
        <dbReference type="EC" id="2.7.13.3"/>
    </reaction>
</comment>
<dbReference type="eggNOG" id="COG2205">
    <property type="taxonomic scope" value="Bacteria"/>
</dbReference>
<dbReference type="OrthoDB" id="5756128at2"/>
<dbReference type="Pfam" id="PF02518">
    <property type="entry name" value="HATPase_c"/>
    <property type="match status" value="1"/>
</dbReference>
<dbReference type="GO" id="GO:0000155">
    <property type="term" value="F:phosphorelay sensor kinase activity"/>
    <property type="evidence" value="ECO:0007669"/>
    <property type="project" value="InterPro"/>
</dbReference>
<dbReference type="SUPFAM" id="SSF55874">
    <property type="entry name" value="ATPase domain of HSP90 chaperone/DNA topoisomerase II/histidine kinase"/>
    <property type="match status" value="1"/>
</dbReference>
<evidence type="ECO:0000313" key="18">
    <source>
        <dbReference type="EMBL" id="ADC62797.1"/>
    </source>
</evidence>
<evidence type="ECO:0000256" key="10">
    <source>
        <dbReference type="ARBA" id="ARBA00023012"/>
    </source>
</evidence>
<dbReference type="GO" id="GO:0005524">
    <property type="term" value="F:ATP binding"/>
    <property type="evidence" value="ECO:0007669"/>
    <property type="project" value="UniProtKB-KW"/>
</dbReference>
<dbReference type="Proteomes" id="UP000001441">
    <property type="component" value="Chromosome"/>
</dbReference>
<keyword evidence="18" id="KW-0808">Transferase</keyword>
<keyword evidence="10" id="KW-0902">Two-component regulatory system</keyword>
<dbReference type="CDD" id="cd00130">
    <property type="entry name" value="PAS"/>
    <property type="match status" value="1"/>
</dbReference>
<keyword evidence="9" id="KW-1133">Transmembrane helix</keyword>
<comment type="subcellular location">
    <subcellularLocation>
        <location evidence="2">Cell membrane</location>
        <topology evidence="2">Multi-pass membrane protein</topology>
    </subcellularLocation>
</comment>
<evidence type="ECO:0000259" key="17">
    <source>
        <dbReference type="PROSITE" id="PS50113"/>
    </source>
</evidence>
<dbReference type="InterPro" id="IPR036641">
    <property type="entry name" value="HPT_dom_sf"/>
</dbReference>
<dbReference type="PRINTS" id="PR00344">
    <property type="entry name" value="BCTRLSENSOR"/>
</dbReference>
<evidence type="ECO:0000259" key="14">
    <source>
        <dbReference type="PROSITE" id="PS50109"/>
    </source>
</evidence>
<dbReference type="InterPro" id="IPR036890">
    <property type="entry name" value="HATPase_C_sf"/>
</dbReference>
<evidence type="ECO:0000256" key="2">
    <source>
        <dbReference type="ARBA" id="ARBA00004651"/>
    </source>
</evidence>
<dbReference type="InterPro" id="IPR004358">
    <property type="entry name" value="Sig_transdc_His_kin-like_C"/>
</dbReference>
<evidence type="ECO:0000256" key="11">
    <source>
        <dbReference type="ARBA" id="ARBA00023136"/>
    </source>
</evidence>
<keyword evidence="6" id="KW-0812">Transmembrane</keyword>
<name>D3RUD8_ALLVD</name>
<dbReference type="InterPro" id="IPR000700">
    <property type="entry name" value="PAS-assoc_C"/>
</dbReference>
<dbReference type="CDD" id="cd16922">
    <property type="entry name" value="HATPase_EvgS-ArcB-TorS-like"/>
    <property type="match status" value="1"/>
</dbReference>
<feature type="domain" description="PAC" evidence="17">
    <location>
        <begin position="98"/>
        <end position="149"/>
    </location>
</feature>
<dbReference type="SUPFAM" id="SSF47384">
    <property type="entry name" value="Homodimeric domain of signal transducing histidine kinase"/>
    <property type="match status" value="1"/>
</dbReference>
<dbReference type="SMART" id="SM00388">
    <property type="entry name" value="HisKA"/>
    <property type="match status" value="1"/>
</dbReference>
<dbReference type="InterPro" id="IPR013655">
    <property type="entry name" value="PAS_fold_3"/>
</dbReference>
<evidence type="ECO:0000256" key="6">
    <source>
        <dbReference type="ARBA" id="ARBA00022692"/>
    </source>
</evidence>
<dbReference type="PROSITE" id="PS50112">
    <property type="entry name" value="PAS"/>
    <property type="match status" value="1"/>
</dbReference>
<reference evidence="18 19" key="1">
    <citation type="journal article" date="2011" name="Stand. Genomic Sci.">
        <title>Complete genome sequence of Allochromatium vinosum DSM 180(T).</title>
        <authorList>
            <person name="Weissgerber T."/>
            <person name="Zigann R."/>
            <person name="Bruce D."/>
            <person name="Chang Y.J."/>
            <person name="Detter J.C."/>
            <person name="Han C."/>
            <person name="Hauser L."/>
            <person name="Jeffries C.D."/>
            <person name="Land M."/>
            <person name="Munk A.C."/>
            <person name="Tapia R."/>
            <person name="Dahl C."/>
        </authorList>
    </citation>
    <scope>NUCLEOTIDE SEQUENCE [LARGE SCALE GENOMIC DNA]</scope>
    <source>
        <strain evidence="19">ATCC 17899 / DSM 180 / NBRC 103801 / NCIMB 10441 / D</strain>
    </source>
</reference>
<evidence type="ECO:0000259" key="16">
    <source>
        <dbReference type="PROSITE" id="PS50112"/>
    </source>
</evidence>
<dbReference type="eggNOG" id="COG2198">
    <property type="taxonomic scope" value="Bacteria"/>
</dbReference>
<dbReference type="PROSITE" id="PS50110">
    <property type="entry name" value="RESPONSE_REGULATORY"/>
    <property type="match status" value="1"/>
</dbReference>
<dbReference type="SUPFAM" id="SSF52172">
    <property type="entry name" value="CheY-like"/>
    <property type="match status" value="1"/>
</dbReference>
<gene>
    <name evidence="18" type="ordered locus">Alvin_1873</name>
</gene>
<dbReference type="PANTHER" id="PTHR45339">
    <property type="entry name" value="HYBRID SIGNAL TRANSDUCTION HISTIDINE KINASE J"/>
    <property type="match status" value="1"/>
</dbReference>
<dbReference type="SMART" id="SM00091">
    <property type="entry name" value="PAS"/>
    <property type="match status" value="1"/>
</dbReference>
<evidence type="ECO:0000256" key="8">
    <source>
        <dbReference type="ARBA" id="ARBA00022840"/>
    </source>
</evidence>
<dbReference type="PROSITE" id="PS50113">
    <property type="entry name" value="PAC"/>
    <property type="match status" value="1"/>
</dbReference>
<dbReference type="InterPro" id="IPR003661">
    <property type="entry name" value="HisK_dim/P_dom"/>
</dbReference>
<evidence type="ECO:0000256" key="3">
    <source>
        <dbReference type="ARBA" id="ARBA00012438"/>
    </source>
</evidence>
<dbReference type="STRING" id="572477.Alvin_1873"/>
<dbReference type="Gene3D" id="1.20.120.160">
    <property type="entry name" value="HPT domain"/>
    <property type="match status" value="1"/>
</dbReference>
<protein>
    <recommendedName>
        <fullName evidence="3">histidine kinase</fullName>
        <ecNumber evidence="3">2.7.13.3</ecNumber>
    </recommendedName>
</protein>
<dbReference type="Gene3D" id="3.30.450.20">
    <property type="entry name" value="PAS domain"/>
    <property type="match status" value="1"/>
</dbReference>
<sequence length="755" mass="82149">MAVSIPPDDSSGEQTGAEQALRESEERYRSLVESLPDIVYSFSDKRGGVVWSARVEAVLGYSLAELQANPYLWNQSIHPDDRPRVQAVIAAFKQGAHFDLEYRIKDRWGQWRWLHDRSIQRRLVGDEVILDGLASDITERKQTERAQVEAKLAAEAATAAKSDFLAHMSHELRTPLNAVIGLTQVLEQANLPLEQRSLVQRIRLAGQAMLQISNDILDLAKIEANQLAIASRPCTLSGLLQRLESLQGEAARAKGVTLEIAPAPALSGQVLTDPLRLEQILANLVSNAIKFTDRGTVRVWTETLSVSESSARLRFVVRDTGIGIAPSALEQLFTPFIQADSSITRRFGGTGLGLSISKRLVELMGGTIGVESCEGQGSTFWFELILERVASGAPEVPATVQAPCPRGQRLAGLTVLAVDDNASNLEVITRLLALEGANATPARHGREALEQLRAHPWRFDAVLMDVQMPVMDGLSATRAIRRDLKRPALPVIALSAGVLREEQQRAREAGCNDFLAKPVELEHLVERLLRWVGARISGSAPRKHEPDAPACSESCSPLTGPVPGIDPERLAQLTQGDPAFTRRLLCRFLADIDDIPRLVRADLAQGAHASAAARLHGLRGAAVNLGALELARHAGALEEAVKAHGPTDDSVLDGHATRFTACFERLHRALVAHLDTAESRPADVTSAATVDRTKLGKLRAALATNRPQPARRLFAELERHLMAVHGEQTTQALAMALDGLRFAEALQLLDETAEL</sequence>
<dbReference type="InterPro" id="IPR001789">
    <property type="entry name" value="Sig_transdc_resp-reg_receiver"/>
</dbReference>
<dbReference type="SUPFAM" id="SSF55785">
    <property type="entry name" value="PYP-like sensor domain (PAS domain)"/>
    <property type="match status" value="1"/>
</dbReference>
<feature type="region of interest" description="Disordered" evidence="13">
    <location>
        <begin position="1"/>
        <end position="22"/>
    </location>
</feature>
<dbReference type="Pfam" id="PF08447">
    <property type="entry name" value="PAS_3"/>
    <property type="match status" value="1"/>
</dbReference>
<keyword evidence="5 12" id="KW-0597">Phosphoprotein</keyword>
<evidence type="ECO:0000313" key="19">
    <source>
        <dbReference type="Proteomes" id="UP000001441"/>
    </source>
</evidence>
<feature type="domain" description="Histidine kinase" evidence="14">
    <location>
        <begin position="167"/>
        <end position="388"/>
    </location>
</feature>
<dbReference type="GO" id="GO:0005886">
    <property type="term" value="C:plasma membrane"/>
    <property type="evidence" value="ECO:0007669"/>
    <property type="project" value="UniProtKB-SubCell"/>
</dbReference>
<dbReference type="PROSITE" id="PS50109">
    <property type="entry name" value="HIS_KIN"/>
    <property type="match status" value="1"/>
</dbReference>
<feature type="modified residue" description="4-aspartylphosphate" evidence="12">
    <location>
        <position position="465"/>
    </location>
</feature>
<evidence type="ECO:0000256" key="7">
    <source>
        <dbReference type="ARBA" id="ARBA00022741"/>
    </source>
</evidence>
<organism evidence="18 19">
    <name type="scientific">Allochromatium vinosum (strain ATCC 17899 / DSM 180 / NBRC 103801 / NCIMB 10441 / D)</name>
    <name type="common">Chromatium vinosum</name>
    <dbReference type="NCBI Taxonomy" id="572477"/>
    <lineage>
        <taxon>Bacteria</taxon>
        <taxon>Pseudomonadati</taxon>
        <taxon>Pseudomonadota</taxon>
        <taxon>Gammaproteobacteria</taxon>
        <taxon>Chromatiales</taxon>
        <taxon>Chromatiaceae</taxon>
        <taxon>Allochromatium</taxon>
    </lineage>
</organism>
<dbReference type="HOGENOM" id="CLU_000445_114_15_6"/>
<dbReference type="SMART" id="SM00448">
    <property type="entry name" value="REC"/>
    <property type="match status" value="1"/>
</dbReference>
<evidence type="ECO:0000256" key="1">
    <source>
        <dbReference type="ARBA" id="ARBA00000085"/>
    </source>
</evidence>
<keyword evidence="4" id="KW-1003">Cell membrane</keyword>
<dbReference type="Gene3D" id="1.10.287.130">
    <property type="match status" value="1"/>
</dbReference>
<dbReference type="Pfam" id="PF00072">
    <property type="entry name" value="Response_reg"/>
    <property type="match status" value="1"/>
</dbReference>
<dbReference type="Pfam" id="PF00512">
    <property type="entry name" value="HisKA"/>
    <property type="match status" value="1"/>
</dbReference>
<dbReference type="InterPro" id="IPR005467">
    <property type="entry name" value="His_kinase_dom"/>
</dbReference>
<evidence type="ECO:0000256" key="13">
    <source>
        <dbReference type="SAM" id="MobiDB-lite"/>
    </source>
</evidence>
<dbReference type="InterPro" id="IPR000014">
    <property type="entry name" value="PAS"/>
</dbReference>
<dbReference type="Gene3D" id="3.40.50.2300">
    <property type="match status" value="1"/>
</dbReference>
<dbReference type="FunFam" id="3.30.565.10:FF:000010">
    <property type="entry name" value="Sensor histidine kinase RcsC"/>
    <property type="match status" value="1"/>
</dbReference>
<dbReference type="eggNOG" id="COG0784">
    <property type="taxonomic scope" value="Bacteria"/>
</dbReference>
<dbReference type="InterPro" id="IPR035965">
    <property type="entry name" value="PAS-like_dom_sf"/>
</dbReference>
<dbReference type="SUPFAM" id="SSF47226">
    <property type="entry name" value="Histidine-containing phosphotransfer domain, HPT domain"/>
    <property type="match status" value="1"/>
</dbReference>
<dbReference type="InterPro" id="IPR003594">
    <property type="entry name" value="HATPase_dom"/>
</dbReference>
<dbReference type="RefSeq" id="WP_012971070.1">
    <property type="nucleotide sequence ID" value="NC_013851.1"/>
</dbReference>
<dbReference type="EC" id="2.7.13.3" evidence="3"/>
<accession>D3RUD8</accession>
<proteinExistence type="predicted"/>
<keyword evidence="19" id="KW-1185">Reference proteome</keyword>
<dbReference type="CDD" id="cd17546">
    <property type="entry name" value="REC_hyHK_CKI1_RcsC-like"/>
    <property type="match status" value="1"/>
</dbReference>
<dbReference type="PANTHER" id="PTHR45339:SF1">
    <property type="entry name" value="HYBRID SIGNAL TRANSDUCTION HISTIDINE KINASE J"/>
    <property type="match status" value="1"/>
</dbReference>
<dbReference type="InterPro" id="IPR011006">
    <property type="entry name" value="CheY-like_superfamily"/>
</dbReference>
<keyword evidence="11" id="KW-0472">Membrane</keyword>
<dbReference type="AlphaFoldDB" id="D3RUD8"/>
<evidence type="ECO:0000256" key="12">
    <source>
        <dbReference type="PROSITE-ProRule" id="PRU00169"/>
    </source>
</evidence>
<dbReference type="eggNOG" id="COG2202">
    <property type="taxonomic scope" value="Bacteria"/>
</dbReference>
<feature type="domain" description="PAS" evidence="16">
    <location>
        <begin position="24"/>
        <end position="96"/>
    </location>
</feature>
<evidence type="ECO:0000259" key="15">
    <source>
        <dbReference type="PROSITE" id="PS50110"/>
    </source>
</evidence>
<dbReference type="CDD" id="cd00082">
    <property type="entry name" value="HisKA"/>
    <property type="match status" value="1"/>
</dbReference>
<feature type="domain" description="Response regulatory" evidence="15">
    <location>
        <begin position="414"/>
        <end position="532"/>
    </location>
</feature>
<dbReference type="Gene3D" id="3.30.565.10">
    <property type="entry name" value="Histidine kinase-like ATPase, C-terminal domain"/>
    <property type="match status" value="1"/>
</dbReference>
<evidence type="ECO:0000256" key="9">
    <source>
        <dbReference type="ARBA" id="ARBA00022989"/>
    </source>
</evidence>